<organism evidence="1 2">
    <name type="scientific">Bifidobacterium longum subsp. longum</name>
    <dbReference type="NCBI Taxonomy" id="1679"/>
    <lineage>
        <taxon>Bacteria</taxon>
        <taxon>Bacillati</taxon>
        <taxon>Actinomycetota</taxon>
        <taxon>Actinomycetes</taxon>
        <taxon>Bifidobacteriales</taxon>
        <taxon>Bifidobacteriaceae</taxon>
        <taxon>Bifidobacterium</taxon>
    </lineage>
</organism>
<dbReference type="Proteomes" id="UP000292751">
    <property type="component" value="Unassembled WGS sequence"/>
</dbReference>
<proteinExistence type="predicted"/>
<comment type="caution">
    <text evidence="1">The sequence shown here is derived from an EMBL/GenBank/DDBJ whole genome shotgun (WGS) entry which is preliminary data.</text>
</comment>
<dbReference type="AlphaFoldDB" id="A0A4R0RZF3"/>
<accession>A0A4R0RZF3</accession>
<evidence type="ECO:0000313" key="2">
    <source>
        <dbReference type="Proteomes" id="UP000292751"/>
    </source>
</evidence>
<dbReference type="EMBL" id="SHRX01000029">
    <property type="protein sequence ID" value="TCE96372.1"/>
    <property type="molecule type" value="Genomic_DNA"/>
</dbReference>
<sequence>MPSDEEVNAAAKVFCVGVWNGFDPVSMMPTEQFDRFWGDGEGHQLHLTIARHALTAASAASGVAAEAEALANRQADMAAKERREARLAILAAIAIIGIIVAHVVIHR</sequence>
<protein>
    <submittedName>
        <fullName evidence="1">Uncharacterized protein</fullName>
    </submittedName>
</protein>
<gene>
    <name evidence="1" type="ORF">MCC10076_1814</name>
</gene>
<evidence type="ECO:0000313" key="1">
    <source>
        <dbReference type="EMBL" id="TCE96372.1"/>
    </source>
</evidence>
<reference evidence="1 2" key="1">
    <citation type="journal article" date="2018" name="Sci. Rep.">
        <title>Genomic diversity and distribution of Bifidobacterium longum subsp. longum across the human lifespan.</title>
        <authorList>
            <person name="Odamaki T."/>
            <person name="Bottacini F."/>
            <person name="Kato K."/>
            <person name="Mitsuyama E."/>
            <person name="Yoshida K."/>
            <person name="Horigome A."/>
            <person name="Xiao J.Z."/>
            <person name="van Sinderen D."/>
        </authorList>
    </citation>
    <scope>NUCLEOTIDE SEQUENCE [LARGE SCALE GENOMIC DNA]</scope>
    <source>
        <strain evidence="1 2">MCC10076</strain>
    </source>
</reference>
<dbReference type="RefSeq" id="WP_242668698.1">
    <property type="nucleotide sequence ID" value="NZ_SHPN01000045.1"/>
</dbReference>
<name>A0A4R0RZF3_BIFLL</name>